<reference evidence="1" key="2">
    <citation type="submission" date="2022-01" db="EMBL/GenBank/DDBJ databases">
        <authorList>
            <person name="Yamashiro T."/>
            <person name="Shiraishi A."/>
            <person name="Satake H."/>
            <person name="Nakayama K."/>
        </authorList>
    </citation>
    <scope>NUCLEOTIDE SEQUENCE</scope>
</reference>
<evidence type="ECO:0000313" key="2">
    <source>
        <dbReference type="Proteomes" id="UP001151760"/>
    </source>
</evidence>
<reference evidence="1" key="1">
    <citation type="journal article" date="2022" name="Int. J. Mol. Sci.">
        <title>Draft Genome of Tanacetum Coccineum: Genomic Comparison of Closely Related Tanacetum-Family Plants.</title>
        <authorList>
            <person name="Yamashiro T."/>
            <person name="Shiraishi A."/>
            <person name="Nakayama K."/>
            <person name="Satake H."/>
        </authorList>
    </citation>
    <scope>NUCLEOTIDE SEQUENCE</scope>
</reference>
<name>A0ABQ5H5A4_9ASTR</name>
<keyword evidence="2" id="KW-1185">Reference proteome</keyword>
<dbReference type="Proteomes" id="UP001151760">
    <property type="component" value="Unassembled WGS sequence"/>
</dbReference>
<gene>
    <name evidence="1" type="ORF">Tco_1056961</name>
</gene>
<proteinExistence type="predicted"/>
<accession>A0ABQ5H5A4</accession>
<organism evidence="1 2">
    <name type="scientific">Tanacetum coccineum</name>
    <dbReference type="NCBI Taxonomy" id="301880"/>
    <lineage>
        <taxon>Eukaryota</taxon>
        <taxon>Viridiplantae</taxon>
        <taxon>Streptophyta</taxon>
        <taxon>Embryophyta</taxon>
        <taxon>Tracheophyta</taxon>
        <taxon>Spermatophyta</taxon>
        <taxon>Magnoliopsida</taxon>
        <taxon>eudicotyledons</taxon>
        <taxon>Gunneridae</taxon>
        <taxon>Pentapetalae</taxon>
        <taxon>asterids</taxon>
        <taxon>campanulids</taxon>
        <taxon>Asterales</taxon>
        <taxon>Asteraceae</taxon>
        <taxon>Asteroideae</taxon>
        <taxon>Anthemideae</taxon>
        <taxon>Anthemidinae</taxon>
        <taxon>Tanacetum</taxon>
    </lineage>
</organism>
<sequence length="51" mass="5271">MQYSSSDSSNAILKSISSLLRELTVGSHKSAASDVNVSLKTIAGNSVSTDL</sequence>
<feature type="non-terminal residue" evidence="1">
    <location>
        <position position="51"/>
    </location>
</feature>
<comment type="caution">
    <text evidence="1">The sequence shown here is derived from an EMBL/GenBank/DDBJ whole genome shotgun (WGS) entry which is preliminary data.</text>
</comment>
<dbReference type="EMBL" id="BQNB010019185">
    <property type="protein sequence ID" value="GJT82619.1"/>
    <property type="molecule type" value="Genomic_DNA"/>
</dbReference>
<protein>
    <submittedName>
        <fullName evidence="1">Uncharacterized protein</fullName>
    </submittedName>
</protein>
<evidence type="ECO:0000313" key="1">
    <source>
        <dbReference type="EMBL" id="GJT82619.1"/>
    </source>
</evidence>